<dbReference type="AlphaFoldDB" id="A0AAE0SFS6"/>
<dbReference type="EMBL" id="JAEAOA010002096">
    <property type="protein sequence ID" value="KAK3591117.1"/>
    <property type="molecule type" value="Genomic_DNA"/>
</dbReference>
<protein>
    <submittedName>
        <fullName evidence="1">Uncharacterized protein</fullName>
    </submittedName>
</protein>
<reference evidence="1" key="3">
    <citation type="submission" date="2023-05" db="EMBL/GenBank/DDBJ databases">
        <authorList>
            <person name="Smith C.H."/>
        </authorList>
    </citation>
    <scope>NUCLEOTIDE SEQUENCE</scope>
    <source>
        <strain evidence="1">CHS0354</strain>
        <tissue evidence="1">Mantle</tissue>
    </source>
</reference>
<dbReference type="Proteomes" id="UP001195483">
    <property type="component" value="Unassembled WGS sequence"/>
</dbReference>
<evidence type="ECO:0000313" key="1">
    <source>
        <dbReference type="EMBL" id="KAK3591117.1"/>
    </source>
</evidence>
<gene>
    <name evidence="1" type="ORF">CHS0354_035932</name>
</gene>
<comment type="caution">
    <text evidence="1">The sequence shown here is derived from an EMBL/GenBank/DDBJ whole genome shotgun (WGS) entry which is preliminary data.</text>
</comment>
<evidence type="ECO:0000313" key="2">
    <source>
        <dbReference type="Proteomes" id="UP001195483"/>
    </source>
</evidence>
<accession>A0AAE0SFS6</accession>
<keyword evidence="2" id="KW-1185">Reference proteome</keyword>
<feature type="non-terminal residue" evidence="1">
    <location>
        <position position="85"/>
    </location>
</feature>
<reference evidence="1" key="2">
    <citation type="journal article" date="2021" name="Genome Biol. Evol.">
        <title>Developing a high-quality reference genome for a parasitic bivalve with doubly uniparental inheritance (Bivalvia: Unionida).</title>
        <authorList>
            <person name="Smith C.H."/>
        </authorList>
    </citation>
    <scope>NUCLEOTIDE SEQUENCE</scope>
    <source>
        <strain evidence="1">CHS0354</strain>
        <tissue evidence="1">Mantle</tissue>
    </source>
</reference>
<organism evidence="1 2">
    <name type="scientific">Potamilus streckersoni</name>
    <dbReference type="NCBI Taxonomy" id="2493646"/>
    <lineage>
        <taxon>Eukaryota</taxon>
        <taxon>Metazoa</taxon>
        <taxon>Spiralia</taxon>
        <taxon>Lophotrochozoa</taxon>
        <taxon>Mollusca</taxon>
        <taxon>Bivalvia</taxon>
        <taxon>Autobranchia</taxon>
        <taxon>Heteroconchia</taxon>
        <taxon>Palaeoheterodonta</taxon>
        <taxon>Unionida</taxon>
        <taxon>Unionoidea</taxon>
        <taxon>Unionidae</taxon>
        <taxon>Ambleminae</taxon>
        <taxon>Lampsilini</taxon>
        <taxon>Potamilus</taxon>
    </lineage>
</organism>
<name>A0AAE0SFS6_9BIVA</name>
<sequence length="85" mass="10114">MITILRKQRIIRPKMKARRKGTSLLKQKEAKLPLTKEYKRAKQREIQEKTEEEKQISIYRTIISLSLTMTLKKLNTSAVTFPFKH</sequence>
<proteinExistence type="predicted"/>
<reference evidence="1" key="1">
    <citation type="journal article" date="2021" name="Genome Biol. Evol.">
        <title>A High-Quality Reference Genome for a Parasitic Bivalve with Doubly Uniparental Inheritance (Bivalvia: Unionida).</title>
        <authorList>
            <person name="Smith C.H."/>
        </authorList>
    </citation>
    <scope>NUCLEOTIDE SEQUENCE</scope>
    <source>
        <strain evidence="1">CHS0354</strain>
    </source>
</reference>